<organism evidence="4 5">
    <name type="scientific">Nocardiopsis coralli</name>
    <dbReference type="NCBI Taxonomy" id="2772213"/>
    <lineage>
        <taxon>Bacteria</taxon>
        <taxon>Bacillati</taxon>
        <taxon>Actinomycetota</taxon>
        <taxon>Actinomycetes</taxon>
        <taxon>Streptosporangiales</taxon>
        <taxon>Nocardiopsidaceae</taxon>
        <taxon>Nocardiopsis</taxon>
    </lineage>
</organism>
<evidence type="ECO:0000256" key="1">
    <source>
        <dbReference type="SAM" id="MobiDB-lite"/>
    </source>
</evidence>
<comment type="caution">
    <text evidence="4">The sequence shown here is derived from an EMBL/GenBank/DDBJ whole genome shotgun (WGS) entry which is preliminary data.</text>
</comment>
<evidence type="ECO:0000259" key="3">
    <source>
        <dbReference type="Pfam" id="PF14361"/>
    </source>
</evidence>
<dbReference type="InterPro" id="IPR025751">
    <property type="entry name" value="RsbRD_N_dom"/>
</dbReference>
<dbReference type="Proteomes" id="UP000806528">
    <property type="component" value="Unassembled WGS sequence"/>
</dbReference>
<sequence>MTRDKTGEHTGPPLPATPSPTTRPRTPEYRPPSIGGTEAHLRLLARLPELTALTTAQLVEHIAVYARLPAEEIDGEVRDIAAWLIRTFAETLRTGRPPEAADLDRLRLSAAKRAEEGVAADAVVSAYHVGACACADDLFSRAEPDDLPDVLALNRTLVDYLGRVCAAVTAGYTEEYRALLGEGTAERQSLLSTLLAGEWEQGAPDHAGVRPEPCYLVLSLSVGTHPDEHASGVDTAVAARRKVRRLRTELERHSAAPVLTRISPSEGVALLPHPGPPTHVADRDWQRVEELLRMLTRTAGVPVTAGAAPSDPGGVPEAARLAAQLRTIAVSGRRPPGLYRLTDLLLEYQLTRPGPALDHLVGLLSPGLDHPDLLPTLRSFLDSDLNRRSTATRLGVHPNTVDYRLRRLTRRTGLDLARNHDRMLARAALAALDLREGEATEPGP</sequence>
<dbReference type="Pfam" id="PF14361">
    <property type="entry name" value="RsbRD_N"/>
    <property type="match status" value="1"/>
</dbReference>
<dbReference type="InterPro" id="IPR042070">
    <property type="entry name" value="PucR_C-HTH_sf"/>
</dbReference>
<dbReference type="Pfam" id="PF13556">
    <property type="entry name" value="HTH_30"/>
    <property type="match status" value="1"/>
</dbReference>
<dbReference type="RefSeq" id="WP_193124527.1">
    <property type="nucleotide sequence ID" value="NZ_JADBGI010000031.1"/>
</dbReference>
<gene>
    <name evidence="4" type="ORF">IDM40_25025</name>
</gene>
<dbReference type="InterPro" id="IPR025736">
    <property type="entry name" value="PucR_C-HTH_dom"/>
</dbReference>
<dbReference type="PANTHER" id="PTHR33744:SF1">
    <property type="entry name" value="DNA-BINDING TRANSCRIPTIONAL ACTIVATOR ADER"/>
    <property type="match status" value="1"/>
</dbReference>
<evidence type="ECO:0000259" key="2">
    <source>
        <dbReference type="Pfam" id="PF13556"/>
    </source>
</evidence>
<dbReference type="EMBL" id="JADBGI010000031">
    <property type="protein sequence ID" value="MBE3001933.1"/>
    <property type="molecule type" value="Genomic_DNA"/>
</dbReference>
<evidence type="ECO:0000313" key="4">
    <source>
        <dbReference type="EMBL" id="MBE3001933.1"/>
    </source>
</evidence>
<protein>
    <submittedName>
        <fullName evidence="4">Helix-turn-helix domain-containing protein</fullName>
    </submittedName>
</protein>
<feature type="domain" description="RsbT co-antagonist protein RsbRD N-terminal" evidence="3">
    <location>
        <begin position="48"/>
        <end position="187"/>
    </location>
</feature>
<evidence type="ECO:0000313" key="5">
    <source>
        <dbReference type="Proteomes" id="UP000806528"/>
    </source>
</evidence>
<proteinExistence type="predicted"/>
<name>A0ABR9PDK5_9ACTN</name>
<dbReference type="PANTHER" id="PTHR33744">
    <property type="entry name" value="CARBOHYDRATE DIACID REGULATOR"/>
    <property type="match status" value="1"/>
</dbReference>
<dbReference type="InterPro" id="IPR051448">
    <property type="entry name" value="CdaR-like_regulators"/>
</dbReference>
<reference evidence="4 5" key="1">
    <citation type="submission" date="2020-09" db="EMBL/GenBank/DDBJ databases">
        <title>Diversity and distribution of actinomycetes associated with coral in the coast of Hainan.</title>
        <authorList>
            <person name="Li F."/>
        </authorList>
    </citation>
    <scope>NUCLEOTIDE SEQUENCE [LARGE SCALE GENOMIC DNA]</scope>
    <source>
        <strain evidence="4 5">HNM0947</strain>
    </source>
</reference>
<feature type="region of interest" description="Disordered" evidence="1">
    <location>
        <begin position="1"/>
        <end position="35"/>
    </location>
</feature>
<keyword evidence="5" id="KW-1185">Reference proteome</keyword>
<accession>A0ABR9PDK5</accession>
<dbReference type="Gene3D" id="1.10.10.2840">
    <property type="entry name" value="PucR C-terminal helix-turn-helix domain"/>
    <property type="match status" value="1"/>
</dbReference>
<feature type="domain" description="PucR C-terminal helix-turn-helix" evidence="2">
    <location>
        <begin position="373"/>
        <end position="431"/>
    </location>
</feature>